<dbReference type="Proteomes" id="UP000775213">
    <property type="component" value="Unassembled WGS sequence"/>
</dbReference>
<dbReference type="Pfam" id="PF17302">
    <property type="entry name" value="DUF5351"/>
    <property type="match status" value="1"/>
</dbReference>
<comment type="caution">
    <text evidence="1">The sequence shown here is derived from an EMBL/GenBank/DDBJ whole genome shotgun (WGS) entry which is preliminary data.</text>
</comment>
<dbReference type="AlphaFoldDB" id="A0AAV7GLX7"/>
<reference evidence="1 2" key="1">
    <citation type="journal article" date="2021" name="Hortic Res">
        <title>Chromosome-scale assembly of the Dendrobium chrysotoxum genome enhances the understanding of orchid evolution.</title>
        <authorList>
            <person name="Zhang Y."/>
            <person name="Zhang G.Q."/>
            <person name="Zhang D."/>
            <person name="Liu X.D."/>
            <person name="Xu X.Y."/>
            <person name="Sun W.H."/>
            <person name="Yu X."/>
            <person name="Zhu X."/>
            <person name="Wang Z.W."/>
            <person name="Zhao X."/>
            <person name="Zhong W.Y."/>
            <person name="Chen H."/>
            <person name="Yin W.L."/>
            <person name="Huang T."/>
            <person name="Niu S.C."/>
            <person name="Liu Z.J."/>
        </authorList>
    </citation>
    <scope>NUCLEOTIDE SEQUENCE [LARGE SCALE GENOMIC DNA]</scope>
    <source>
        <strain evidence="1">Lindl</strain>
    </source>
</reference>
<dbReference type="InterPro" id="IPR035272">
    <property type="entry name" value="DUF5351"/>
</dbReference>
<gene>
    <name evidence="1" type="ORF">IEQ34_015087</name>
</gene>
<evidence type="ECO:0000313" key="1">
    <source>
        <dbReference type="EMBL" id="KAH0457180.1"/>
    </source>
</evidence>
<dbReference type="EMBL" id="JAGFBR010000013">
    <property type="protein sequence ID" value="KAH0457180.1"/>
    <property type="molecule type" value="Genomic_DNA"/>
</dbReference>
<protein>
    <submittedName>
        <fullName evidence="1">Uncharacterized protein</fullName>
    </submittedName>
</protein>
<sequence length="380" mass="43261">MNRNCASRCAQKRFCTGKGTVTVIVGGGESEVSQCINCEGAGALTCTTCQGSGIQPRYLDRRYIGSIVQSDGEIDGDIISRIQVGWLKWRNAPGLLYQNVDVNDDIAKIMGNYSKFSACNTRIHESSRTMIEIYQLNKEPKTILLFSDHGKIILNLVLVIREFMVTPIADFNMVSEHDFSFSFSSQQQQQQQAFVPLRGVGNMNPFSPLCPVYLNVFSHVIMDRIFCTTHDNLAVTKHNEYELCLQCSALAIAGAEAMIFNWVKPRSLSDNEPSEDYIWGEIDINDSSHSSSIQNLLAWHQEMLIEKDIYVRLFIRSPCLSVYDFELLIGHDPIDWASRIMMVFLRIMIFSTVRQLVNKGEYDRYLLSYKRIYKIASYIT</sequence>
<evidence type="ECO:0000313" key="2">
    <source>
        <dbReference type="Proteomes" id="UP000775213"/>
    </source>
</evidence>
<organism evidence="1 2">
    <name type="scientific">Dendrobium chrysotoxum</name>
    <name type="common">Orchid</name>
    <dbReference type="NCBI Taxonomy" id="161865"/>
    <lineage>
        <taxon>Eukaryota</taxon>
        <taxon>Viridiplantae</taxon>
        <taxon>Streptophyta</taxon>
        <taxon>Embryophyta</taxon>
        <taxon>Tracheophyta</taxon>
        <taxon>Spermatophyta</taxon>
        <taxon>Magnoliopsida</taxon>
        <taxon>Liliopsida</taxon>
        <taxon>Asparagales</taxon>
        <taxon>Orchidaceae</taxon>
        <taxon>Epidendroideae</taxon>
        <taxon>Malaxideae</taxon>
        <taxon>Dendrobiinae</taxon>
        <taxon>Dendrobium</taxon>
    </lineage>
</organism>
<accession>A0AAV7GLX7</accession>
<name>A0AAV7GLX7_DENCH</name>
<keyword evidence="2" id="KW-1185">Reference proteome</keyword>
<proteinExistence type="predicted"/>